<gene>
    <name evidence="2" type="ORF">CURHAP_LOCUS49407</name>
    <name evidence="3" type="ORF">ORAREDHAP_LOCUS48830</name>
</gene>
<dbReference type="Proteomes" id="UP000507245">
    <property type="component" value="Unassembled WGS sequence"/>
</dbReference>
<dbReference type="OrthoDB" id="1194593at2759"/>
<accession>A0A6J5VR48</accession>
<evidence type="ECO:0000313" key="4">
    <source>
        <dbReference type="Proteomes" id="UP000507222"/>
    </source>
</evidence>
<feature type="compositionally biased region" description="Basic and acidic residues" evidence="1">
    <location>
        <begin position="30"/>
        <end position="64"/>
    </location>
</feature>
<feature type="region of interest" description="Disordered" evidence="1">
    <location>
        <begin position="17"/>
        <end position="76"/>
    </location>
</feature>
<evidence type="ECO:0000313" key="2">
    <source>
        <dbReference type="EMBL" id="CAB4289815.1"/>
    </source>
</evidence>
<organism evidence="2 4">
    <name type="scientific">Prunus armeniaca</name>
    <name type="common">Apricot</name>
    <name type="synonym">Armeniaca vulgaris</name>
    <dbReference type="NCBI Taxonomy" id="36596"/>
    <lineage>
        <taxon>Eukaryota</taxon>
        <taxon>Viridiplantae</taxon>
        <taxon>Streptophyta</taxon>
        <taxon>Embryophyta</taxon>
        <taxon>Tracheophyta</taxon>
        <taxon>Spermatophyta</taxon>
        <taxon>Magnoliopsida</taxon>
        <taxon>eudicotyledons</taxon>
        <taxon>Gunneridae</taxon>
        <taxon>Pentapetalae</taxon>
        <taxon>rosids</taxon>
        <taxon>fabids</taxon>
        <taxon>Rosales</taxon>
        <taxon>Rosaceae</taxon>
        <taxon>Amygdaloideae</taxon>
        <taxon>Amygdaleae</taxon>
        <taxon>Prunus</taxon>
    </lineage>
</organism>
<dbReference type="Proteomes" id="UP000507222">
    <property type="component" value="Unassembled WGS sequence"/>
</dbReference>
<dbReference type="EMBL" id="CAEKKB010000008">
    <property type="protein sequence ID" value="CAB4320202.1"/>
    <property type="molecule type" value="Genomic_DNA"/>
</dbReference>
<reference evidence="2 4" key="2">
    <citation type="submission" date="2020-05" db="EMBL/GenBank/DDBJ databases">
        <authorList>
            <person name="Campoy J."/>
            <person name="Schneeberger K."/>
            <person name="Spophaly S."/>
        </authorList>
    </citation>
    <scope>NUCLEOTIDE SEQUENCE [LARGE SCALE GENOMIC DNA]</scope>
    <source>
        <strain evidence="2">PruArmRojPasFocal</strain>
    </source>
</reference>
<evidence type="ECO:0000313" key="3">
    <source>
        <dbReference type="EMBL" id="CAB4320202.1"/>
    </source>
</evidence>
<keyword evidence="5" id="KW-1185">Reference proteome</keyword>
<protein>
    <submittedName>
        <fullName evidence="2">Uncharacterized protein</fullName>
    </submittedName>
</protein>
<reference evidence="5" key="1">
    <citation type="journal article" date="2020" name="Genome Biol.">
        <title>Gamete binning: chromosome-level and haplotype-resolved genome assembly enabled by high-throughput single-cell sequencing of gamete genomes.</title>
        <authorList>
            <person name="Campoy J.A."/>
            <person name="Sun H."/>
            <person name="Goel M."/>
            <person name="Jiao W.-B."/>
            <person name="Folz-Donahue K."/>
            <person name="Wang N."/>
            <person name="Rubio M."/>
            <person name="Liu C."/>
            <person name="Kukat C."/>
            <person name="Ruiz D."/>
            <person name="Huettel B."/>
            <person name="Schneeberger K."/>
        </authorList>
    </citation>
    <scope>NUCLEOTIDE SEQUENCE [LARGE SCALE GENOMIC DNA]</scope>
    <source>
        <strain evidence="5">cv. Rojo Pasion</strain>
    </source>
</reference>
<name>A0A6J5VR48_PRUAR</name>
<evidence type="ECO:0000313" key="5">
    <source>
        <dbReference type="Proteomes" id="UP000507245"/>
    </source>
</evidence>
<evidence type="ECO:0000256" key="1">
    <source>
        <dbReference type="SAM" id="MobiDB-lite"/>
    </source>
</evidence>
<proteinExistence type="predicted"/>
<dbReference type="AlphaFoldDB" id="A0A6J5VR48"/>
<sequence>MSKGYCHAIAKEITYDTLEGKDSSQPSVGDKQREGRNDVRDKPTFEKQAEQHDNTPDKQPRAMKDINIISGGSNPS</sequence>
<dbReference type="EMBL" id="CAEKDK010000008">
    <property type="protein sequence ID" value="CAB4289815.1"/>
    <property type="molecule type" value="Genomic_DNA"/>
</dbReference>